<dbReference type="PANTHER" id="PTHR36512:SF3">
    <property type="entry name" value="BLR5678 PROTEIN"/>
    <property type="match status" value="1"/>
</dbReference>
<evidence type="ECO:0000256" key="7">
    <source>
        <dbReference type="ARBA" id="ARBA00022989"/>
    </source>
</evidence>
<dbReference type="PANTHER" id="PTHR36512">
    <property type="entry name" value="D-AMINOPEPTIDASE"/>
    <property type="match status" value="1"/>
</dbReference>
<evidence type="ECO:0000256" key="1">
    <source>
        <dbReference type="ARBA" id="ARBA00004651"/>
    </source>
</evidence>
<name>A0A4Z0H0N4_9ACTN</name>
<comment type="caution">
    <text evidence="11">The sequence shown here is derived from an EMBL/GenBank/DDBJ whole genome shotgun (WGS) entry which is preliminary data.</text>
</comment>
<feature type="compositionally biased region" description="Basic and acidic residues" evidence="10">
    <location>
        <begin position="111"/>
        <end position="122"/>
    </location>
</feature>
<feature type="compositionally biased region" description="Basic and acidic residues" evidence="10">
    <location>
        <begin position="60"/>
        <end position="69"/>
    </location>
</feature>
<proteinExistence type="inferred from homology"/>
<dbReference type="InterPro" id="IPR005321">
    <property type="entry name" value="Peptidase_S58_DmpA"/>
</dbReference>
<dbReference type="GO" id="GO:0005886">
    <property type="term" value="C:plasma membrane"/>
    <property type="evidence" value="ECO:0007669"/>
    <property type="project" value="UniProtKB-SubCell"/>
</dbReference>
<dbReference type="Pfam" id="PF03576">
    <property type="entry name" value="Peptidase_S58"/>
    <property type="match status" value="1"/>
</dbReference>
<evidence type="ECO:0000256" key="9">
    <source>
        <dbReference type="ARBA" id="ARBA00059481"/>
    </source>
</evidence>
<keyword evidence="8" id="KW-0472">Membrane</keyword>
<evidence type="ECO:0000313" key="12">
    <source>
        <dbReference type="Proteomes" id="UP000297948"/>
    </source>
</evidence>
<dbReference type="FunFam" id="3.60.70.12:FF:000003">
    <property type="entry name" value="Putative cysteine transferase"/>
    <property type="match status" value="1"/>
</dbReference>
<keyword evidence="3" id="KW-0031">Aminopeptidase</keyword>
<dbReference type="Proteomes" id="UP000297948">
    <property type="component" value="Unassembled WGS sequence"/>
</dbReference>
<evidence type="ECO:0000256" key="6">
    <source>
        <dbReference type="ARBA" id="ARBA00022801"/>
    </source>
</evidence>
<dbReference type="SUPFAM" id="SSF56266">
    <property type="entry name" value="DmpA/ArgJ-like"/>
    <property type="match status" value="2"/>
</dbReference>
<keyword evidence="7" id="KW-1133">Transmembrane helix</keyword>
<organism evidence="11 12">
    <name type="scientific">Streptomyces palmae</name>
    <dbReference type="NCBI Taxonomy" id="1701085"/>
    <lineage>
        <taxon>Bacteria</taxon>
        <taxon>Bacillati</taxon>
        <taxon>Actinomycetota</taxon>
        <taxon>Actinomycetes</taxon>
        <taxon>Kitasatosporales</taxon>
        <taxon>Streptomycetaceae</taxon>
        <taxon>Streptomyces</taxon>
    </lineage>
</organism>
<keyword evidence="5" id="KW-0812">Transmembrane</keyword>
<dbReference type="GO" id="GO:0004177">
    <property type="term" value="F:aminopeptidase activity"/>
    <property type="evidence" value="ECO:0007669"/>
    <property type="project" value="UniProtKB-KW"/>
</dbReference>
<feature type="compositionally biased region" description="Basic and acidic residues" evidence="10">
    <location>
        <begin position="84"/>
        <end position="94"/>
    </location>
</feature>
<evidence type="ECO:0000256" key="3">
    <source>
        <dbReference type="ARBA" id="ARBA00022438"/>
    </source>
</evidence>
<evidence type="ECO:0000313" key="11">
    <source>
        <dbReference type="EMBL" id="TGB03396.1"/>
    </source>
</evidence>
<dbReference type="AlphaFoldDB" id="A0A4Z0H0N4"/>
<sequence length="542" mass="54384">MPQQGQPEPPERQGRSGTGEEPGNRAEGGRPAQPGRGAEPGHRAEDEPQAETGRQNEPGLRAEKGHPPEPGRQSESGHQAGKGRRAEAGRHTESGHQAGRGRGAEAGCGTEPDRRPESERQRGPARPRGSQQGPGHPGGSAPAPGPRPGPQDALTDVVGLRVGHAQRIGEGWLTGTTVVLAPDGGAVAAVDVRGGGPGTRETDALDPRNLVQRIDAVVLTGGSAFGLDSASGVAAWLEEQGRGFRVGPHSTQVVPVVPAAALFDLGRGGDWRARPDAALGRAAAEAAGRSRPGAPVARGNTGAGTGAVAGGLKGGTGTASLLLPSGFTVAALAVVNALGSVFDLSSGALYGQGYAPADHLGSGPSQGVGAGGRPGGGCGWVGVRPRLSHPPTPAVHAEAQRRLAEAQAESLRRSASSAQPPLNTTLVVVATDAVLTRAQAQKLAGTAHDGLARAVRPVHLLADGDTVFALATGERPLMPEGSDASAQPVSAGHPEIVALNEILAAGADAVARAVLDATLCAEGVDGPGGVFPSYRELYGPAD</sequence>
<dbReference type="CDD" id="cd02252">
    <property type="entry name" value="nylC_like"/>
    <property type="match status" value="1"/>
</dbReference>
<keyword evidence="3" id="KW-0645">Protease</keyword>
<gene>
    <name evidence="11" type="ORF">E4099_19455</name>
</gene>
<evidence type="ECO:0000256" key="2">
    <source>
        <dbReference type="ARBA" id="ARBA00007068"/>
    </source>
</evidence>
<protein>
    <submittedName>
        <fullName evidence="11">Peptidase S58 family protein</fullName>
    </submittedName>
</protein>
<dbReference type="EMBL" id="SRID01000190">
    <property type="protein sequence ID" value="TGB03396.1"/>
    <property type="molecule type" value="Genomic_DNA"/>
</dbReference>
<feature type="compositionally biased region" description="Low complexity" evidence="10">
    <location>
        <begin position="127"/>
        <end position="142"/>
    </location>
</feature>
<comment type="similarity">
    <text evidence="2">Belongs to the peptidase S58 family.</text>
</comment>
<evidence type="ECO:0000256" key="10">
    <source>
        <dbReference type="SAM" id="MobiDB-lite"/>
    </source>
</evidence>
<accession>A0A4Z0H0N4</accession>
<dbReference type="InterPro" id="IPR016117">
    <property type="entry name" value="ArgJ-like_dom_sf"/>
</dbReference>
<dbReference type="Gene3D" id="3.60.70.12">
    <property type="entry name" value="L-amino peptidase D-ALA esterase/amidase"/>
    <property type="match status" value="1"/>
</dbReference>
<comment type="function">
    <text evidence="9">Aminopeptidase.</text>
</comment>
<comment type="subcellular location">
    <subcellularLocation>
        <location evidence="1">Cell membrane</location>
        <topology evidence="1">Multi-pass membrane protein</topology>
    </subcellularLocation>
</comment>
<evidence type="ECO:0000256" key="5">
    <source>
        <dbReference type="ARBA" id="ARBA00022692"/>
    </source>
</evidence>
<reference evidence="11 12" key="1">
    <citation type="submission" date="2019-03" db="EMBL/GenBank/DDBJ databases">
        <authorList>
            <person name="Gonzalez-Pimentel J.L."/>
        </authorList>
    </citation>
    <scope>NUCLEOTIDE SEQUENCE [LARGE SCALE GENOMIC DNA]</scope>
    <source>
        <strain evidence="11 12">JCM 31289</strain>
    </source>
</reference>
<evidence type="ECO:0000256" key="4">
    <source>
        <dbReference type="ARBA" id="ARBA00022475"/>
    </source>
</evidence>
<evidence type="ECO:0000256" key="8">
    <source>
        <dbReference type="ARBA" id="ARBA00023136"/>
    </source>
</evidence>
<keyword evidence="6" id="KW-0378">Hydrolase</keyword>
<keyword evidence="4" id="KW-1003">Cell membrane</keyword>
<dbReference type="OrthoDB" id="9808347at2"/>
<feature type="region of interest" description="Disordered" evidence="10">
    <location>
        <begin position="1"/>
        <end position="154"/>
    </location>
</feature>
<keyword evidence="12" id="KW-1185">Reference proteome</keyword>